<evidence type="ECO:0000313" key="2">
    <source>
        <dbReference type="EMBL" id="BBE42571.1"/>
    </source>
</evidence>
<dbReference type="NCBIfam" id="TIGR01549">
    <property type="entry name" value="HAD-SF-IA-v1"/>
    <property type="match status" value="1"/>
</dbReference>
<dbReference type="InterPro" id="IPR041492">
    <property type="entry name" value="HAD_2"/>
</dbReference>
<evidence type="ECO:0000313" key="3">
    <source>
        <dbReference type="Proteomes" id="UP000509448"/>
    </source>
</evidence>
<dbReference type="InterPro" id="IPR036412">
    <property type="entry name" value="HAD-like_sf"/>
</dbReference>
<dbReference type="PANTHER" id="PTHR43434">
    <property type="entry name" value="PHOSPHOGLYCOLATE PHOSPHATASE"/>
    <property type="match status" value="1"/>
</dbReference>
<dbReference type="Proteomes" id="UP000509448">
    <property type="component" value="Chromosome"/>
</dbReference>
<sequence>MRVSGCAAPKGTRGIVFDMDGTLLDTVALVSSAWEFALRSLGYSAAASDIEPFVGLPASKIAEAFTGSSSSLMELTNLRASYLEEHARDVRAFPEVPAALERIKRAGLRIAIATSIPSKMARLFLESAGISGSVDALVGGDNVERGKPEPDIFLEAARRLSLQPREAVVVGDRDYDVIPAKRMGSFSVLVVRKSYCPTERPDAVIADLRGLLELLGIR</sequence>
<dbReference type="PRINTS" id="PR00413">
    <property type="entry name" value="HADHALOGNASE"/>
</dbReference>
<dbReference type="Gene3D" id="3.40.50.1000">
    <property type="entry name" value="HAD superfamily/HAD-like"/>
    <property type="match status" value="1"/>
</dbReference>
<accession>A0A4P2VEK3</accession>
<proteinExistence type="inferred from homology"/>
<dbReference type="SFLD" id="SFLDG01129">
    <property type="entry name" value="C1.5:_HAD__Beta-PGM__Phosphata"/>
    <property type="match status" value="1"/>
</dbReference>
<dbReference type="Gene3D" id="1.10.150.240">
    <property type="entry name" value="Putative phosphatase, domain 2"/>
    <property type="match status" value="1"/>
</dbReference>
<keyword evidence="2" id="KW-0378">Hydrolase</keyword>
<dbReference type="InterPro" id="IPR023198">
    <property type="entry name" value="PGP-like_dom2"/>
</dbReference>
<reference evidence="2 3" key="1">
    <citation type="journal article" date="2019" name="ISME J.">
        <title>Isolation and characterization of a thermophilic sulfur- and iron-reducing thaumarchaeote from a terrestrial acidic hot spring.</title>
        <authorList>
            <person name="Kato S."/>
            <person name="Itoh T."/>
            <person name="Yuki M."/>
            <person name="Nagamori M."/>
            <person name="Ohnishi M."/>
            <person name="Uematsu K."/>
            <person name="Suzuki K."/>
            <person name="Takashina T."/>
            <person name="Ohkuma M."/>
        </authorList>
    </citation>
    <scope>NUCLEOTIDE SEQUENCE [LARGE SCALE GENOMIC DNA]</scope>
    <source>
        <strain evidence="2 3">NAS-02</strain>
    </source>
</reference>
<dbReference type="EC" id="3.1.3.18" evidence="2"/>
<organism evidence="2 3">
    <name type="scientific">Conexivisphaera calida</name>
    <dbReference type="NCBI Taxonomy" id="1874277"/>
    <lineage>
        <taxon>Archaea</taxon>
        <taxon>Nitrososphaerota</taxon>
        <taxon>Conexivisphaeria</taxon>
        <taxon>Conexivisphaerales</taxon>
        <taxon>Conexivisphaeraceae</taxon>
        <taxon>Conexivisphaera</taxon>
    </lineage>
</organism>
<dbReference type="InterPro" id="IPR050155">
    <property type="entry name" value="HAD-like_hydrolase_sf"/>
</dbReference>
<dbReference type="SFLD" id="SFLDG01135">
    <property type="entry name" value="C1.5.6:_HAD__Beta-PGM__Phospha"/>
    <property type="match status" value="1"/>
</dbReference>
<dbReference type="KEGG" id="ccai:NAS2_1182"/>
<dbReference type="EMBL" id="AP018732">
    <property type="protein sequence ID" value="BBE42571.1"/>
    <property type="molecule type" value="Genomic_DNA"/>
</dbReference>
<dbReference type="GO" id="GO:0008967">
    <property type="term" value="F:phosphoglycolate phosphatase activity"/>
    <property type="evidence" value="ECO:0007669"/>
    <property type="project" value="UniProtKB-EC"/>
</dbReference>
<keyword evidence="3" id="KW-1185">Reference proteome</keyword>
<dbReference type="SUPFAM" id="SSF56784">
    <property type="entry name" value="HAD-like"/>
    <property type="match status" value="1"/>
</dbReference>
<dbReference type="PANTHER" id="PTHR43434:SF1">
    <property type="entry name" value="PHOSPHOGLYCOLATE PHOSPHATASE"/>
    <property type="match status" value="1"/>
</dbReference>
<dbReference type="Pfam" id="PF13419">
    <property type="entry name" value="HAD_2"/>
    <property type="match status" value="1"/>
</dbReference>
<gene>
    <name evidence="2" type="ORF">NAS2_1182</name>
</gene>
<dbReference type="AlphaFoldDB" id="A0A4P2VEK3"/>
<comment type="similarity">
    <text evidence="1">Belongs to the HAD-like hydrolase superfamily.</text>
</comment>
<dbReference type="InterPro" id="IPR006439">
    <property type="entry name" value="HAD-SF_hydro_IA"/>
</dbReference>
<dbReference type="NCBIfam" id="TIGR01509">
    <property type="entry name" value="HAD-SF-IA-v3"/>
    <property type="match status" value="1"/>
</dbReference>
<dbReference type="GO" id="GO:0006281">
    <property type="term" value="P:DNA repair"/>
    <property type="evidence" value="ECO:0007669"/>
    <property type="project" value="TreeGrafter"/>
</dbReference>
<protein>
    <submittedName>
        <fullName evidence="2">Phosphoglycolate phosphatase</fullName>
        <ecNumber evidence="2">3.1.3.18</ecNumber>
    </submittedName>
</protein>
<name>A0A4P2VEK3_9ARCH</name>
<evidence type="ECO:0000256" key="1">
    <source>
        <dbReference type="ARBA" id="ARBA00007958"/>
    </source>
</evidence>
<dbReference type="InterPro" id="IPR023214">
    <property type="entry name" value="HAD_sf"/>
</dbReference>
<dbReference type="SFLD" id="SFLDS00003">
    <property type="entry name" value="Haloacid_Dehalogenase"/>
    <property type="match status" value="1"/>
</dbReference>